<evidence type="ECO:0000259" key="7">
    <source>
        <dbReference type="PROSITE" id="PS51369"/>
    </source>
</evidence>
<keyword evidence="3" id="KW-0238">DNA-binding</keyword>
<dbReference type="Pfam" id="PF03634">
    <property type="entry name" value="TCP"/>
    <property type="match status" value="1"/>
</dbReference>
<proteinExistence type="predicted"/>
<name>W1NH94_AMBTC</name>
<keyword evidence="2" id="KW-0805">Transcription regulation</keyword>
<sequence>MATDLMLHHSPKSSSENTPAKRKAASSRDYHSKVNGRGRRIRMPALCAARIFQLTRELGHKSDGQTIEWLLQKAEPAIMAATGSGTIPSLSSSCSLFVPSSTSNPSMLAPVRVLAAPVRVMPAAPVRVLGPIEEQFPTRFLALSGSSTGGGVSSGGFRHMPFTAMLLRPVDDEDRDGPIMDDCSFELSINGSSELTLL</sequence>
<dbReference type="PROSITE" id="PS51369">
    <property type="entry name" value="TCP"/>
    <property type="match status" value="1"/>
</dbReference>
<evidence type="ECO:0000256" key="3">
    <source>
        <dbReference type="ARBA" id="ARBA00023125"/>
    </source>
</evidence>
<keyword evidence="9" id="KW-1185">Reference proteome</keyword>
<dbReference type="eggNOG" id="ENOG502RZSX">
    <property type="taxonomic scope" value="Eukaryota"/>
</dbReference>
<evidence type="ECO:0000313" key="8">
    <source>
        <dbReference type="EMBL" id="ERM94841.1"/>
    </source>
</evidence>
<dbReference type="InterPro" id="IPR017887">
    <property type="entry name" value="TF_TCP_subgr"/>
</dbReference>
<feature type="domain" description="TCP" evidence="7">
    <location>
        <begin position="27"/>
        <end position="81"/>
    </location>
</feature>
<dbReference type="GO" id="GO:0003700">
    <property type="term" value="F:DNA-binding transcription factor activity"/>
    <property type="evidence" value="ECO:0000318"/>
    <property type="project" value="GO_Central"/>
</dbReference>
<dbReference type="Proteomes" id="UP000017836">
    <property type="component" value="Unassembled WGS sequence"/>
</dbReference>
<evidence type="ECO:0000313" key="9">
    <source>
        <dbReference type="Proteomes" id="UP000017836"/>
    </source>
</evidence>
<organism evidence="8 9">
    <name type="scientific">Amborella trichopoda</name>
    <dbReference type="NCBI Taxonomy" id="13333"/>
    <lineage>
        <taxon>Eukaryota</taxon>
        <taxon>Viridiplantae</taxon>
        <taxon>Streptophyta</taxon>
        <taxon>Embryophyta</taxon>
        <taxon>Tracheophyta</taxon>
        <taxon>Spermatophyta</taxon>
        <taxon>Magnoliopsida</taxon>
        <taxon>Amborellales</taxon>
        <taxon>Amborellaceae</taxon>
        <taxon>Amborella</taxon>
    </lineage>
</organism>
<evidence type="ECO:0000256" key="5">
    <source>
        <dbReference type="ARBA" id="ARBA00023242"/>
    </source>
</evidence>
<dbReference type="PANTHER" id="PTHR31072:SF170">
    <property type="entry name" value="TRANSCRIPTION FACTOR TCP15-RELATED"/>
    <property type="match status" value="1"/>
</dbReference>
<feature type="region of interest" description="Disordered" evidence="6">
    <location>
        <begin position="1"/>
        <end position="35"/>
    </location>
</feature>
<dbReference type="OMA" id="YSHMPFT"/>
<gene>
    <name evidence="8" type="ORF">AMTR_s00009p00081210</name>
</gene>
<dbReference type="PANTHER" id="PTHR31072">
    <property type="entry name" value="TRANSCRIPTION FACTOR TCP4-RELATED"/>
    <property type="match status" value="1"/>
</dbReference>
<comment type="subcellular location">
    <subcellularLocation>
        <location evidence="1">Nucleus</location>
    </subcellularLocation>
</comment>
<dbReference type="GO" id="GO:0005634">
    <property type="term" value="C:nucleus"/>
    <property type="evidence" value="ECO:0000318"/>
    <property type="project" value="GO_Central"/>
</dbReference>
<protein>
    <recommendedName>
        <fullName evidence="7">TCP domain-containing protein</fullName>
    </recommendedName>
</protein>
<dbReference type="AlphaFoldDB" id="W1NH94"/>
<evidence type="ECO:0000256" key="1">
    <source>
        <dbReference type="ARBA" id="ARBA00004123"/>
    </source>
</evidence>
<evidence type="ECO:0000256" key="2">
    <source>
        <dbReference type="ARBA" id="ARBA00023015"/>
    </source>
</evidence>
<dbReference type="HOGENOM" id="CLU_112232_0_0_1"/>
<dbReference type="GO" id="GO:0043565">
    <property type="term" value="F:sequence-specific DNA binding"/>
    <property type="evidence" value="ECO:0000318"/>
    <property type="project" value="GO_Central"/>
</dbReference>
<dbReference type="EMBL" id="KI397501">
    <property type="protein sequence ID" value="ERM94841.1"/>
    <property type="molecule type" value="Genomic_DNA"/>
</dbReference>
<evidence type="ECO:0000256" key="4">
    <source>
        <dbReference type="ARBA" id="ARBA00023163"/>
    </source>
</evidence>
<dbReference type="Gramene" id="ERM94841">
    <property type="protein sequence ID" value="ERM94841"/>
    <property type="gene ID" value="AMTR_s00009p00081210"/>
</dbReference>
<keyword evidence="4" id="KW-0804">Transcription</keyword>
<reference evidence="9" key="1">
    <citation type="journal article" date="2013" name="Science">
        <title>The Amborella genome and the evolution of flowering plants.</title>
        <authorList>
            <consortium name="Amborella Genome Project"/>
        </authorList>
    </citation>
    <scope>NUCLEOTIDE SEQUENCE [LARGE SCALE GENOMIC DNA]</scope>
</reference>
<evidence type="ECO:0000256" key="6">
    <source>
        <dbReference type="SAM" id="MobiDB-lite"/>
    </source>
</evidence>
<accession>W1NH94</accession>
<keyword evidence="5" id="KW-0539">Nucleus</keyword>
<dbReference type="InterPro" id="IPR005333">
    <property type="entry name" value="Transcription_factor_TCP"/>
</dbReference>